<dbReference type="EMBL" id="CAICTM010000374">
    <property type="protein sequence ID" value="CAB9509107.1"/>
    <property type="molecule type" value="Genomic_DNA"/>
</dbReference>
<feature type="transmembrane region" description="Helical" evidence="2">
    <location>
        <begin position="108"/>
        <end position="131"/>
    </location>
</feature>
<comment type="caution">
    <text evidence="3">The sequence shown here is derived from an EMBL/GenBank/DDBJ whole genome shotgun (WGS) entry which is preliminary data.</text>
</comment>
<organism evidence="3 4">
    <name type="scientific">Seminavis robusta</name>
    <dbReference type="NCBI Taxonomy" id="568900"/>
    <lineage>
        <taxon>Eukaryota</taxon>
        <taxon>Sar</taxon>
        <taxon>Stramenopiles</taxon>
        <taxon>Ochrophyta</taxon>
        <taxon>Bacillariophyta</taxon>
        <taxon>Bacillariophyceae</taxon>
        <taxon>Bacillariophycidae</taxon>
        <taxon>Naviculales</taxon>
        <taxon>Naviculaceae</taxon>
        <taxon>Seminavis</taxon>
    </lineage>
</organism>
<keyword evidence="2" id="KW-0812">Transmembrane</keyword>
<evidence type="ECO:0000256" key="1">
    <source>
        <dbReference type="SAM" id="MobiDB-lite"/>
    </source>
</evidence>
<dbReference type="AlphaFoldDB" id="A0A9N8DUW1"/>
<feature type="compositionally biased region" description="Polar residues" evidence="1">
    <location>
        <begin position="513"/>
        <end position="523"/>
    </location>
</feature>
<evidence type="ECO:0000313" key="4">
    <source>
        <dbReference type="Proteomes" id="UP001153069"/>
    </source>
</evidence>
<keyword evidence="4" id="KW-1185">Reference proteome</keyword>
<protein>
    <submittedName>
        <fullName evidence="3">Uncharacterized protein</fullName>
    </submittedName>
</protein>
<feature type="region of interest" description="Disordered" evidence="1">
    <location>
        <begin position="436"/>
        <end position="551"/>
    </location>
</feature>
<feature type="compositionally biased region" description="Polar residues" evidence="1">
    <location>
        <begin position="686"/>
        <end position="699"/>
    </location>
</feature>
<feature type="compositionally biased region" description="Polar residues" evidence="1">
    <location>
        <begin position="706"/>
        <end position="715"/>
    </location>
</feature>
<dbReference type="OrthoDB" id="47437at2759"/>
<gene>
    <name evidence="3" type="ORF">SEMRO_375_G129510.1</name>
</gene>
<accession>A0A9N8DUW1</accession>
<reference evidence="3" key="1">
    <citation type="submission" date="2020-06" db="EMBL/GenBank/DDBJ databases">
        <authorList>
            <consortium name="Plant Systems Biology data submission"/>
        </authorList>
    </citation>
    <scope>NUCLEOTIDE SEQUENCE</scope>
    <source>
        <strain evidence="3">D6</strain>
    </source>
</reference>
<sequence length="751" mass="83983">MDLQEQVDKLRRREDRARASGVVLQRTSLADPLWEELRRFKRRIFRNQHQKREPVFFVLWIVWLFVGALFYAYAPKSNLGFVKGFYMAINIGYSIGFGYPSEATVGNYIYFSSLYVLLGASFVGVALSFFAEKITKNSESWFTTMQHEKTIEEAILSSDRSYQGKLQAWIFHNKSALKAVSVWLGFIIVMIIYSMVAVKWSFGEAQYFAVSTLSTGGHWPIPNDSPTWLFGLTAAFTMIGVPIMAVACAEVAQVLVSQGQWDEAKAAIDTVVTKQELEFLQELGLDNFDGEVDKAMFIILCMVRMGTDPGLIKYITQRFAELNFYTGQSLTVAEITQGACKYVDGEVRNSDSVSQLPINVVSEHDYVVPEASTSYLDYFHIAKKPAMIKDESSEDTFGVDNSLDRSYERRRKMKYLPASIPEESDTEVDAAAAARERKAINTNPSTGPPIRRNESLELDQVFQKSVGTSQIRRSDRISNRHDPTSDVTRRQSNATSSSTRTTSLDLDDIFPAKNNTPESSDPINPSKEDSRPNEIKSSAPPEASEEGNDEGMQLRSNNIRSQSNPSDSNNPLQDDDIYIDEMEEGRSHGSTSSSLLRFVDGLKQECNKTGVNEGKKGTGEGLKRTNYANFLYSKRNESTEVGSNVDAHFVARAGSLLHRSLFGRSEAETTSDQISPSNDTDKPSNDHPNNSYATYLDNLQSHRNDQLANASSESSAVPLDNDEADAPPDSIPRKSFASYLRRKSFSSYLSR</sequence>
<name>A0A9N8DUW1_9STRA</name>
<feature type="compositionally biased region" description="Polar residues" evidence="1">
    <location>
        <begin position="668"/>
        <end position="678"/>
    </location>
</feature>
<keyword evidence="2" id="KW-0472">Membrane</keyword>
<feature type="compositionally biased region" description="Polar residues" evidence="1">
    <location>
        <begin position="462"/>
        <end position="471"/>
    </location>
</feature>
<keyword evidence="2" id="KW-1133">Transmembrane helix</keyword>
<feature type="compositionally biased region" description="Basic and acidic residues" evidence="1">
    <location>
        <begin position="472"/>
        <end position="489"/>
    </location>
</feature>
<feature type="compositionally biased region" description="Low complexity" evidence="1">
    <location>
        <begin position="490"/>
        <end position="503"/>
    </location>
</feature>
<evidence type="ECO:0000256" key="2">
    <source>
        <dbReference type="SAM" id="Phobius"/>
    </source>
</evidence>
<dbReference type="SUPFAM" id="SSF81324">
    <property type="entry name" value="Voltage-gated potassium channels"/>
    <property type="match status" value="2"/>
</dbReference>
<evidence type="ECO:0000313" key="3">
    <source>
        <dbReference type="EMBL" id="CAB9509107.1"/>
    </source>
</evidence>
<proteinExistence type="predicted"/>
<feature type="transmembrane region" description="Helical" evidence="2">
    <location>
        <begin position="55"/>
        <end position="74"/>
    </location>
</feature>
<feature type="region of interest" description="Disordered" evidence="1">
    <location>
        <begin position="664"/>
        <end position="735"/>
    </location>
</feature>
<dbReference type="Proteomes" id="UP001153069">
    <property type="component" value="Unassembled WGS sequence"/>
</dbReference>
<feature type="transmembrane region" description="Helical" evidence="2">
    <location>
        <begin position="180"/>
        <end position="202"/>
    </location>
</feature>
<dbReference type="Gene3D" id="1.10.287.70">
    <property type="match status" value="2"/>
</dbReference>